<dbReference type="GO" id="GO:0016740">
    <property type="term" value="F:transferase activity"/>
    <property type="evidence" value="ECO:0007669"/>
    <property type="project" value="UniProtKB-KW"/>
</dbReference>
<gene>
    <name evidence="1" type="ORF">PUV54_01640</name>
</gene>
<reference evidence="1" key="1">
    <citation type="submission" date="2023-02" db="EMBL/GenBank/DDBJ databases">
        <title>Genome sequence of Hyphococcus flavus.</title>
        <authorList>
            <person name="Rong J.-C."/>
            <person name="Zhao Q."/>
            <person name="Yi M."/>
            <person name="Wu J.-Y."/>
        </authorList>
    </citation>
    <scope>NUCLEOTIDE SEQUENCE</scope>
    <source>
        <strain evidence="1">MCCC 1K03223</strain>
    </source>
</reference>
<dbReference type="KEGG" id="hfl:PUV54_01640"/>
<keyword evidence="1" id="KW-0808">Transferase</keyword>
<dbReference type="Gene3D" id="3.10.450.620">
    <property type="entry name" value="JHP933, nucleotidyltransferase-like core domain"/>
    <property type="match status" value="1"/>
</dbReference>
<dbReference type="Pfam" id="PF08843">
    <property type="entry name" value="AbiEii"/>
    <property type="match status" value="1"/>
</dbReference>
<proteinExistence type="predicted"/>
<sequence>MMLKRQAFEEQVRLLVRVLPYVARETDFALKGGTAINFFLRDMPRLSVDIDLAYLPLEPRETALPKIRAALARIGEQLMASSPAIATIDPPAVRENELRLLIRHGRTQVKLELSPVLRGTVFPPETRTIGPAVENAFGYAEMQVLSHADLYAGKICAALDRQHPRDLFDIKLLLENEGVDRKLIDAFLVYLISHNRPIAELLAPNPKDVKYTYEAEFAAMTALPPTLEDLYQARGDLLQRIHESLTEKDRAFLISVKSGDPDWSLLNTPNAEQLPAVQWKLQNIRRMTKDRRNEALARLRIVLGA</sequence>
<accession>A0AAE9ZJT0</accession>
<dbReference type="RefSeq" id="WP_274493774.1">
    <property type="nucleotide sequence ID" value="NZ_CP118166.1"/>
</dbReference>
<dbReference type="Proteomes" id="UP001214043">
    <property type="component" value="Chromosome"/>
</dbReference>
<protein>
    <submittedName>
        <fullName evidence="1">Nucleotidyl transferase AbiEii/AbiGii toxin family protein</fullName>
    </submittedName>
</protein>
<name>A0AAE9ZJT0_9PROT</name>
<dbReference type="InterPro" id="IPR014942">
    <property type="entry name" value="AbiEii"/>
</dbReference>
<organism evidence="1 2">
    <name type="scientific">Hyphococcus flavus</name>
    <dbReference type="NCBI Taxonomy" id="1866326"/>
    <lineage>
        <taxon>Bacteria</taxon>
        <taxon>Pseudomonadati</taxon>
        <taxon>Pseudomonadota</taxon>
        <taxon>Alphaproteobacteria</taxon>
        <taxon>Parvularculales</taxon>
        <taxon>Parvularculaceae</taxon>
        <taxon>Hyphococcus</taxon>
    </lineage>
</organism>
<keyword evidence="2" id="KW-1185">Reference proteome</keyword>
<evidence type="ECO:0000313" key="1">
    <source>
        <dbReference type="EMBL" id="WDI31890.1"/>
    </source>
</evidence>
<dbReference type="EMBL" id="CP118166">
    <property type="protein sequence ID" value="WDI31890.1"/>
    <property type="molecule type" value="Genomic_DNA"/>
</dbReference>
<dbReference type="AlphaFoldDB" id="A0AAE9ZJT0"/>
<evidence type="ECO:0000313" key="2">
    <source>
        <dbReference type="Proteomes" id="UP001214043"/>
    </source>
</evidence>